<name>A0A1B9F650_9BACT</name>
<keyword evidence="6" id="KW-0238">DNA-binding</keyword>
<dbReference type="SUPFAM" id="SSF50037">
    <property type="entry name" value="C-terminal domain of transcriptional repressors"/>
    <property type="match status" value="1"/>
</dbReference>
<dbReference type="PANTHER" id="PTHR43151:SF1">
    <property type="entry name" value="SSR2333 PROTEIN"/>
    <property type="match status" value="1"/>
</dbReference>
<dbReference type="InterPro" id="IPR002481">
    <property type="entry name" value="FUR"/>
</dbReference>
<dbReference type="Gene3D" id="1.10.10.10">
    <property type="entry name" value="Winged helix-like DNA-binding domain superfamily/Winged helix DNA-binding domain"/>
    <property type="match status" value="1"/>
</dbReference>
<proteinExistence type="inferred from homology"/>
<dbReference type="InterPro" id="IPR007167">
    <property type="entry name" value="Fe-transptr_FeoA-like"/>
</dbReference>
<organism evidence="11 12">
    <name type="scientific">Dissulfuribacter thermophilus</name>
    <dbReference type="NCBI Taxonomy" id="1156395"/>
    <lineage>
        <taxon>Bacteria</taxon>
        <taxon>Pseudomonadati</taxon>
        <taxon>Thermodesulfobacteriota</taxon>
        <taxon>Dissulfuribacteria</taxon>
        <taxon>Dissulfuribacterales</taxon>
        <taxon>Dissulfuribacteraceae</taxon>
        <taxon>Dissulfuribacter</taxon>
    </lineage>
</organism>
<feature type="domain" description="Ferrous iron transporter FeoA-like" evidence="10">
    <location>
        <begin position="160"/>
        <end position="229"/>
    </location>
</feature>
<dbReference type="InterPro" id="IPR043135">
    <property type="entry name" value="Fur_C"/>
</dbReference>
<dbReference type="GO" id="GO:0046914">
    <property type="term" value="F:transition metal ion binding"/>
    <property type="evidence" value="ECO:0007669"/>
    <property type="project" value="InterPro"/>
</dbReference>
<evidence type="ECO:0000259" key="10">
    <source>
        <dbReference type="SMART" id="SM00899"/>
    </source>
</evidence>
<dbReference type="InterPro" id="IPR036388">
    <property type="entry name" value="WH-like_DNA-bd_sf"/>
</dbReference>
<evidence type="ECO:0000256" key="5">
    <source>
        <dbReference type="ARBA" id="ARBA00023015"/>
    </source>
</evidence>
<dbReference type="GO" id="GO:0003677">
    <property type="term" value="F:DNA binding"/>
    <property type="evidence" value="ECO:0007669"/>
    <property type="project" value="UniProtKB-KW"/>
</dbReference>
<dbReference type="InterPro" id="IPR008988">
    <property type="entry name" value="Transcriptional_repressor_C"/>
</dbReference>
<dbReference type="InterPro" id="IPR038157">
    <property type="entry name" value="FeoA_core_dom"/>
</dbReference>
<dbReference type="STRING" id="1156395.DBT_1100"/>
<comment type="similarity">
    <text evidence="1">Belongs to the Fur family.</text>
</comment>
<dbReference type="AlphaFoldDB" id="A0A1B9F650"/>
<evidence type="ECO:0000256" key="9">
    <source>
        <dbReference type="PIRSR" id="PIRSR602481-2"/>
    </source>
</evidence>
<sequence>MKGKNPDEFHKKEKKEFFRLLDETGECLPQGGEKVLDCFLEKDGHVSPEYIERCIRESGGDLSIGVINEVLDLLCRYGLAQRILLNGKGVLYEHLHVGMDHDHLLCTNCGKIVEFDDPDLDERTIRVSEKYGFQPILHKVTVLGLCPDCIKGVPRQAPSMPLTLAARGERLEVVGFDGGKVAQKRLTDMGLKVGDVIEVITSDGPIIINTRGTRLAIGKGLADKVRVKAFRG</sequence>
<accession>A0A1B9F650</accession>
<dbReference type="Gene3D" id="2.30.30.90">
    <property type="match status" value="1"/>
</dbReference>
<dbReference type="SUPFAM" id="SSF46785">
    <property type="entry name" value="Winged helix' DNA-binding domain"/>
    <property type="match status" value="1"/>
</dbReference>
<feature type="binding site" evidence="8">
    <location>
        <position position="106"/>
    </location>
    <ligand>
        <name>Zn(2+)</name>
        <dbReference type="ChEBI" id="CHEBI:29105"/>
    </ligand>
</feature>
<keyword evidence="8" id="KW-0479">Metal-binding</keyword>
<dbReference type="GO" id="GO:0003700">
    <property type="term" value="F:DNA-binding transcription factor activity"/>
    <property type="evidence" value="ECO:0007669"/>
    <property type="project" value="InterPro"/>
</dbReference>
<evidence type="ECO:0000313" key="11">
    <source>
        <dbReference type="EMBL" id="OCC15353.1"/>
    </source>
</evidence>
<comment type="cofactor">
    <cofactor evidence="9">
        <name>Mn(2+)</name>
        <dbReference type="ChEBI" id="CHEBI:29035"/>
    </cofactor>
    <cofactor evidence="9">
        <name>Fe(2+)</name>
        <dbReference type="ChEBI" id="CHEBI:29033"/>
    </cofactor>
    <text evidence="9">Binds 1 Mn(2+) or Fe(2+) ion per subunit.</text>
</comment>
<dbReference type="OrthoDB" id="8659436at2"/>
<keyword evidence="12" id="KW-1185">Reference proteome</keyword>
<feature type="binding site" evidence="8">
    <location>
        <position position="109"/>
    </location>
    <ligand>
        <name>Zn(2+)</name>
        <dbReference type="ChEBI" id="CHEBI:29105"/>
    </ligand>
</feature>
<evidence type="ECO:0000256" key="1">
    <source>
        <dbReference type="ARBA" id="ARBA00007957"/>
    </source>
</evidence>
<keyword evidence="4 9" id="KW-0408">Iron</keyword>
<comment type="cofactor">
    <cofactor evidence="8">
        <name>Zn(2+)</name>
        <dbReference type="ChEBI" id="CHEBI:29105"/>
    </cofactor>
    <text evidence="8">Binds 1 zinc ion per subunit.</text>
</comment>
<keyword evidence="7" id="KW-0804">Transcription</keyword>
<feature type="binding site" evidence="9">
    <location>
        <position position="138"/>
    </location>
    <ligand>
        <name>Fe cation</name>
        <dbReference type="ChEBI" id="CHEBI:24875"/>
    </ligand>
</feature>
<dbReference type="Gene3D" id="3.30.1490.190">
    <property type="match status" value="1"/>
</dbReference>
<evidence type="ECO:0000256" key="3">
    <source>
        <dbReference type="ARBA" id="ARBA00022833"/>
    </source>
</evidence>
<feature type="binding site" evidence="8">
    <location>
        <position position="149"/>
    </location>
    <ligand>
        <name>Zn(2+)</name>
        <dbReference type="ChEBI" id="CHEBI:29105"/>
    </ligand>
</feature>
<dbReference type="EMBL" id="MAGO01000005">
    <property type="protein sequence ID" value="OCC15353.1"/>
    <property type="molecule type" value="Genomic_DNA"/>
</dbReference>
<evidence type="ECO:0000256" key="6">
    <source>
        <dbReference type="ARBA" id="ARBA00023125"/>
    </source>
</evidence>
<evidence type="ECO:0000256" key="2">
    <source>
        <dbReference type="ARBA" id="ARBA00022491"/>
    </source>
</evidence>
<dbReference type="CDD" id="cd07153">
    <property type="entry name" value="Fur_like"/>
    <property type="match status" value="1"/>
</dbReference>
<reference evidence="11 12" key="1">
    <citation type="submission" date="2016-06" db="EMBL/GenBank/DDBJ databases">
        <title>Respiratory ammonification of nitrate coupled to the oxidation of elemental sulfur in deep-sea autotrophic thermophilic bacteria.</title>
        <authorList>
            <person name="Slobodkina G.B."/>
            <person name="Mardanov A.V."/>
            <person name="Ravin N.V."/>
            <person name="Frolova A.A."/>
            <person name="Viryasiv M.B."/>
            <person name="Chernyh N.A."/>
            <person name="Bonch-Osmolovskaya E.A."/>
            <person name="Slobodkin A.I."/>
        </authorList>
    </citation>
    <scope>NUCLEOTIDE SEQUENCE [LARGE SCALE GENOMIC DNA]</scope>
    <source>
        <strain evidence="11 12">S69</strain>
    </source>
</reference>
<dbReference type="InterPro" id="IPR036390">
    <property type="entry name" value="WH_DNA-bd_sf"/>
</dbReference>
<evidence type="ECO:0000313" key="12">
    <source>
        <dbReference type="Proteomes" id="UP000093080"/>
    </source>
</evidence>
<feature type="binding site" evidence="8">
    <location>
        <position position="146"/>
    </location>
    <ligand>
        <name>Zn(2+)</name>
        <dbReference type="ChEBI" id="CHEBI:29105"/>
    </ligand>
</feature>
<evidence type="ECO:0000256" key="8">
    <source>
        <dbReference type="PIRSR" id="PIRSR602481-1"/>
    </source>
</evidence>
<keyword evidence="2" id="KW-0678">Repressor</keyword>
<evidence type="ECO:0000256" key="7">
    <source>
        <dbReference type="ARBA" id="ARBA00023163"/>
    </source>
</evidence>
<dbReference type="RefSeq" id="WP_067617299.1">
    <property type="nucleotide sequence ID" value="NZ_MAGO01000005.1"/>
</dbReference>
<keyword evidence="5" id="KW-0805">Transcription regulation</keyword>
<gene>
    <name evidence="11" type="ORF">DBT_1100</name>
</gene>
<dbReference type="Pfam" id="PF01475">
    <property type="entry name" value="FUR"/>
    <property type="match status" value="1"/>
</dbReference>
<dbReference type="Pfam" id="PF04023">
    <property type="entry name" value="FeoA"/>
    <property type="match status" value="1"/>
</dbReference>
<dbReference type="InterPro" id="IPR053184">
    <property type="entry name" value="FeoA-like"/>
</dbReference>
<dbReference type="PANTHER" id="PTHR43151">
    <property type="entry name" value="FEOA FAMILY PROTEIN"/>
    <property type="match status" value="1"/>
</dbReference>
<protein>
    <submittedName>
        <fullName evidence="11">Ferric uptake regulation protein FUR</fullName>
    </submittedName>
</protein>
<feature type="binding site" evidence="9">
    <location>
        <position position="102"/>
    </location>
    <ligand>
        <name>Fe cation</name>
        <dbReference type="ChEBI" id="CHEBI:24875"/>
    </ligand>
</feature>
<keyword evidence="3 8" id="KW-0862">Zinc</keyword>
<dbReference type="SMART" id="SM00899">
    <property type="entry name" value="FeoA"/>
    <property type="match status" value="1"/>
</dbReference>
<dbReference type="Proteomes" id="UP000093080">
    <property type="component" value="Unassembled WGS sequence"/>
</dbReference>
<comment type="caution">
    <text evidence="11">The sequence shown here is derived from an EMBL/GenBank/DDBJ whole genome shotgun (WGS) entry which is preliminary data.</text>
</comment>
<evidence type="ECO:0000256" key="4">
    <source>
        <dbReference type="ARBA" id="ARBA00023004"/>
    </source>
</evidence>